<dbReference type="HOGENOM" id="CLU_1714302_0_0_1"/>
<dbReference type="VEuPathDB" id="FungiDB:Z518_04689"/>
<keyword evidence="2" id="KW-1185">Reference proteome</keyword>
<dbReference type="OrthoDB" id="4158842at2759"/>
<sequence>MAMLYKEVKNLSTHKIFIVDFETARRSEKKFTCPINEQDVTNAQFDARRRIRGPPESQFPHGVKTSKQIIPTLIDAGLSPNSIWVEYSTTSFDRKCMEVLIKDAGMPIDSILPPRVRCWTVILDFMRFLPGSDAAVLYDFLQRWINLPGQAEA</sequence>
<protein>
    <submittedName>
        <fullName evidence="1">Uncharacterized protein</fullName>
    </submittedName>
</protein>
<dbReference type="GeneID" id="25292760"/>
<evidence type="ECO:0000313" key="2">
    <source>
        <dbReference type="Proteomes" id="UP000053617"/>
    </source>
</evidence>
<name>A0A0D2H8D5_9EURO</name>
<evidence type="ECO:0000313" key="1">
    <source>
        <dbReference type="EMBL" id="KIX06713.1"/>
    </source>
</evidence>
<dbReference type="STRING" id="1442369.A0A0D2H8D5"/>
<dbReference type="EMBL" id="KN847477">
    <property type="protein sequence ID" value="KIX06713.1"/>
    <property type="molecule type" value="Genomic_DNA"/>
</dbReference>
<organism evidence="1 2">
    <name type="scientific">Rhinocladiella mackenziei CBS 650.93</name>
    <dbReference type="NCBI Taxonomy" id="1442369"/>
    <lineage>
        <taxon>Eukaryota</taxon>
        <taxon>Fungi</taxon>
        <taxon>Dikarya</taxon>
        <taxon>Ascomycota</taxon>
        <taxon>Pezizomycotina</taxon>
        <taxon>Eurotiomycetes</taxon>
        <taxon>Chaetothyriomycetidae</taxon>
        <taxon>Chaetothyriales</taxon>
        <taxon>Herpotrichiellaceae</taxon>
        <taxon>Rhinocladiella</taxon>
    </lineage>
</organism>
<dbReference type="Proteomes" id="UP000053617">
    <property type="component" value="Unassembled WGS sequence"/>
</dbReference>
<proteinExistence type="predicted"/>
<accession>A0A0D2H8D5</accession>
<dbReference type="AlphaFoldDB" id="A0A0D2H8D5"/>
<reference evidence="1 2" key="1">
    <citation type="submission" date="2015-01" db="EMBL/GenBank/DDBJ databases">
        <title>The Genome Sequence of Rhinocladiella mackenzie CBS 650.93.</title>
        <authorList>
            <consortium name="The Broad Institute Genomics Platform"/>
            <person name="Cuomo C."/>
            <person name="de Hoog S."/>
            <person name="Gorbushina A."/>
            <person name="Stielow B."/>
            <person name="Teixiera M."/>
            <person name="Abouelleil A."/>
            <person name="Chapman S.B."/>
            <person name="Priest M."/>
            <person name="Young S.K."/>
            <person name="Wortman J."/>
            <person name="Nusbaum C."/>
            <person name="Birren B."/>
        </authorList>
    </citation>
    <scope>NUCLEOTIDE SEQUENCE [LARGE SCALE GENOMIC DNA]</scope>
    <source>
        <strain evidence="1 2">CBS 650.93</strain>
    </source>
</reference>
<dbReference type="RefSeq" id="XP_013273849.1">
    <property type="nucleotide sequence ID" value="XM_013418395.1"/>
</dbReference>
<gene>
    <name evidence="1" type="ORF">Z518_04689</name>
</gene>